<evidence type="ECO:0008006" key="4">
    <source>
        <dbReference type="Google" id="ProtNLM"/>
    </source>
</evidence>
<dbReference type="InterPro" id="IPR038026">
    <property type="entry name" value="MtlR-like_sf"/>
</dbReference>
<evidence type="ECO:0000313" key="2">
    <source>
        <dbReference type="EMBL" id="RKH72457.1"/>
    </source>
</evidence>
<dbReference type="GO" id="GO:0045892">
    <property type="term" value="P:negative regulation of DNA-templated transcription"/>
    <property type="evidence" value="ECO:0007669"/>
    <property type="project" value="TreeGrafter"/>
</dbReference>
<keyword evidence="3" id="KW-1185">Reference proteome</keyword>
<comment type="caution">
    <text evidence="2">The sequence shown here is derived from an EMBL/GenBank/DDBJ whole genome shotgun (WGS) entry which is preliminary data.</text>
</comment>
<name>A0A3A8QV41_9BACT</name>
<accession>A0A3A8QV41</accession>
<sequence>MTCIVEPEAQGLVKRMSNENRTDPGGNPTLAPEPAIAPELQDQARAIMESLEQEAKEVTAAGRTFTQDDAWRVFARFNVGVPGDIQARHAALESESDRGCALIGAAFLDEKLEALLRNFFIDDKKVADALLKPNSPLGAFSARIRMCRALGLLSREACRMLGFVRGIRNEFAHVSEDLTFETQKIRDPCVSMWGEALPPGGARQVFVRVVIAMAGRIDRACVEALATRRVTPPDEVRPSAEAAVFLEVQRLLQLDGPQASDEDDEVE</sequence>
<proteinExistence type="predicted"/>
<dbReference type="SUPFAM" id="SSF158668">
    <property type="entry name" value="MtlR-like"/>
    <property type="match status" value="1"/>
</dbReference>
<evidence type="ECO:0000256" key="1">
    <source>
        <dbReference type="SAM" id="MobiDB-lite"/>
    </source>
</evidence>
<evidence type="ECO:0000313" key="3">
    <source>
        <dbReference type="Proteomes" id="UP000282656"/>
    </source>
</evidence>
<gene>
    <name evidence="2" type="ORF">D7X96_05080</name>
</gene>
<dbReference type="Gene3D" id="1.20.120.330">
    <property type="entry name" value="Nucleotidyltransferases domain 2"/>
    <property type="match status" value="1"/>
</dbReference>
<dbReference type="Proteomes" id="UP000282656">
    <property type="component" value="Unassembled WGS sequence"/>
</dbReference>
<dbReference type="InterPro" id="IPR007761">
    <property type="entry name" value="MtlR-like"/>
</dbReference>
<dbReference type="EMBL" id="RAWM01000008">
    <property type="protein sequence ID" value="RKH72457.1"/>
    <property type="molecule type" value="Genomic_DNA"/>
</dbReference>
<protein>
    <recommendedName>
        <fullName evidence="4">DUF4145 domain-containing protein</fullName>
    </recommendedName>
</protein>
<dbReference type="Pfam" id="PF05068">
    <property type="entry name" value="MtlR"/>
    <property type="match status" value="1"/>
</dbReference>
<reference evidence="3" key="1">
    <citation type="submission" date="2018-09" db="EMBL/GenBank/DDBJ databases">
        <authorList>
            <person name="Livingstone P.G."/>
            <person name="Whitworth D.E."/>
        </authorList>
    </citation>
    <scope>NUCLEOTIDE SEQUENCE [LARGE SCALE GENOMIC DNA]</scope>
    <source>
        <strain evidence="3">AB047A</strain>
    </source>
</reference>
<dbReference type="PANTHER" id="PTHR37941">
    <property type="entry name" value="FUMARASE E-RELATED"/>
    <property type="match status" value="1"/>
</dbReference>
<organism evidence="2 3">
    <name type="scientific">Corallococcus interemptor</name>
    <dbReference type="NCBI Taxonomy" id="2316720"/>
    <lineage>
        <taxon>Bacteria</taxon>
        <taxon>Pseudomonadati</taxon>
        <taxon>Myxococcota</taxon>
        <taxon>Myxococcia</taxon>
        <taxon>Myxococcales</taxon>
        <taxon>Cystobacterineae</taxon>
        <taxon>Myxococcaceae</taxon>
        <taxon>Corallococcus</taxon>
    </lineage>
</organism>
<feature type="region of interest" description="Disordered" evidence="1">
    <location>
        <begin position="15"/>
        <end position="34"/>
    </location>
</feature>
<dbReference type="AlphaFoldDB" id="A0A3A8QV41"/>
<dbReference type="PANTHER" id="PTHR37941:SF1">
    <property type="entry name" value="FUMARASE E-RELATED"/>
    <property type="match status" value="1"/>
</dbReference>